<protein>
    <submittedName>
        <fullName evidence="9">HEXIM1_2</fullName>
    </submittedName>
</protein>
<dbReference type="PRINTS" id="PR02094">
    <property type="entry name" value="HEXIMFAMILY"/>
</dbReference>
<dbReference type="Gene3D" id="6.10.250.2910">
    <property type="match status" value="1"/>
</dbReference>
<evidence type="ECO:0000313" key="9">
    <source>
        <dbReference type="EMBL" id="CAG2248824.1"/>
    </source>
</evidence>
<dbReference type="Proteomes" id="UP000683360">
    <property type="component" value="Unassembled WGS sequence"/>
</dbReference>
<keyword evidence="3" id="KW-0678">Repressor</keyword>
<comment type="subcellular location">
    <subcellularLocation>
        <location evidence="1">Nucleus</location>
    </subcellularLocation>
</comment>
<evidence type="ECO:0000256" key="1">
    <source>
        <dbReference type="ARBA" id="ARBA00004123"/>
    </source>
</evidence>
<comment type="caution">
    <text evidence="9">The sequence shown here is derived from an EMBL/GenBank/DDBJ whole genome shotgun (WGS) entry which is preliminary data.</text>
</comment>
<name>A0A8S3US41_MYTED</name>
<dbReference type="GO" id="GO:0000122">
    <property type="term" value="P:negative regulation of transcription by RNA polymerase II"/>
    <property type="evidence" value="ECO:0007669"/>
    <property type="project" value="InterPro"/>
</dbReference>
<organism evidence="9 10">
    <name type="scientific">Mytilus edulis</name>
    <name type="common">Blue mussel</name>
    <dbReference type="NCBI Taxonomy" id="6550"/>
    <lineage>
        <taxon>Eukaryota</taxon>
        <taxon>Metazoa</taxon>
        <taxon>Spiralia</taxon>
        <taxon>Lophotrochozoa</taxon>
        <taxon>Mollusca</taxon>
        <taxon>Bivalvia</taxon>
        <taxon>Autobranchia</taxon>
        <taxon>Pteriomorphia</taxon>
        <taxon>Mytilida</taxon>
        <taxon>Mytiloidea</taxon>
        <taxon>Mytilidae</taxon>
        <taxon>Mytilinae</taxon>
        <taxon>Mytilus</taxon>
    </lineage>
</organism>
<proteinExistence type="inferred from homology"/>
<dbReference type="EMBL" id="CAJPWZ010002951">
    <property type="protein sequence ID" value="CAG2248824.1"/>
    <property type="molecule type" value="Genomic_DNA"/>
</dbReference>
<keyword evidence="5 8" id="KW-0175">Coiled coil</keyword>
<dbReference type="PANTHER" id="PTHR13469:SF9">
    <property type="entry name" value="HEXAMETHYLENE BIS-ACETAMIDE-INDUCIBLE PROTEIN"/>
    <property type="match status" value="1"/>
</dbReference>
<evidence type="ECO:0000256" key="3">
    <source>
        <dbReference type="ARBA" id="ARBA00022491"/>
    </source>
</evidence>
<evidence type="ECO:0000256" key="4">
    <source>
        <dbReference type="ARBA" id="ARBA00023015"/>
    </source>
</evidence>
<evidence type="ECO:0000256" key="8">
    <source>
        <dbReference type="SAM" id="Coils"/>
    </source>
</evidence>
<dbReference type="GO" id="GO:0097322">
    <property type="term" value="F:7SK snRNA binding"/>
    <property type="evidence" value="ECO:0007669"/>
    <property type="project" value="TreeGrafter"/>
</dbReference>
<keyword evidence="6" id="KW-0804">Transcription</keyword>
<evidence type="ECO:0000313" key="10">
    <source>
        <dbReference type="Proteomes" id="UP000683360"/>
    </source>
</evidence>
<dbReference type="GO" id="GO:0005654">
    <property type="term" value="C:nucleoplasm"/>
    <property type="evidence" value="ECO:0007669"/>
    <property type="project" value="TreeGrafter"/>
</dbReference>
<reference evidence="9" key="1">
    <citation type="submission" date="2021-03" db="EMBL/GenBank/DDBJ databases">
        <authorList>
            <person name="Bekaert M."/>
        </authorList>
    </citation>
    <scope>NUCLEOTIDE SEQUENCE</scope>
</reference>
<evidence type="ECO:0000256" key="5">
    <source>
        <dbReference type="ARBA" id="ARBA00023054"/>
    </source>
</evidence>
<accession>A0A8S3US41</accession>
<keyword evidence="7" id="KW-0539">Nucleus</keyword>
<gene>
    <name evidence="9" type="ORF">MEDL_60714</name>
</gene>
<dbReference type="Pfam" id="PF15313">
    <property type="entry name" value="HEXIM"/>
    <property type="match status" value="1"/>
</dbReference>
<keyword evidence="4" id="KW-0805">Transcription regulation</keyword>
<dbReference type="GO" id="GO:0004861">
    <property type="term" value="F:cyclin-dependent protein serine/threonine kinase inhibitor activity"/>
    <property type="evidence" value="ECO:0007669"/>
    <property type="project" value="InterPro"/>
</dbReference>
<feature type="coiled-coil region" evidence="8">
    <location>
        <begin position="231"/>
        <end position="258"/>
    </location>
</feature>
<dbReference type="OrthoDB" id="10058500at2759"/>
<sequence length="266" mass="31116">MHPCLSYDNIEETKMDISNISQQEFSETQVCETICRRKTRRGKKKNRNVSRLENGGCCQENEIDSCNQCSTLMEECDYIHEKMTRKSGRRRTGRLLRPRYSPKAPRNYTSFIMDDHLENAYGYLDYKSPESNFDQRVDEGWSVSPDYFSRLGSSDNVEFCDEDIENENLDCAKTLDFIKNDFEFTYNLSRTEELSKLTKDDLIIAICKMEDRAEQLSKNLDNVELQDKSPSLSMKRNIRNLQNENKKLQIENETLKAVLCPQQSDL</sequence>
<dbReference type="InterPro" id="IPR024872">
    <property type="entry name" value="HEXIM"/>
</dbReference>
<comment type="similarity">
    <text evidence="2">Belongs to the HEXIM family.</text>
</comment>
<evidence type="ECO:0000256" key="2">
    <source>
        <dbReference type="ARBA" id="ARBA00008409"/>
    </source>
</evidence>
<dbReference type="GO" id="GO:0005737">
    <property type="term" value="C:cytoplasm"/>
    <property type="evidence" value="ECO:0007669"/>
    <property type="project" value="InterPro"/>
</dbReference>
<dbReference type="AlphaFoldDB" id="A0A8S3US41"/>
<dbReference type="PANTHER" id="PTHR13469">
    <property type="entry name" value="HEXAMETHYLENE BISACETAMIDE INDUCIBLE 1"/>
    <property type="match status" value="1"/>
</dbReference>
<keyword evidence="10" id="KW-1185">Reference proteome</keyword>
<evidence type="ECO:0000256" key="6">
    <source>
        <dbReference type="ARBA" id="ARBA00023163"/>
    </source>
</evidence>
<evidence type="ECO:0000256" key="7">
    <source>
        <dbReference type="ARBA" id="ARBA00023242"/>
    </source>
</evidence>